<proteinExistence type="predicted"/>
<evidence type="ECO:0000313" key="5">
    <source>
        <dbReference type="Proteomes" id="UP000293874"/>
    </source>
</evidence>
<accession>A0A4Q7MYU7</accession>
<dbReference type="InterPro" id="IPR049053">
    <property type="entry name" value="AFCA-like_C"/>
</dbReference>
<dbReference type="InterPro" id="IPR012341">
    <property type="entry name" value="6hp_glycosidase-like_sf"/>
</dbReference>
<comment type="caution">
    <text evidence="4">The sequence shown here is derived from an EMBL/GenBank/DDBJ whole genome shotgun (WGS) entry which is preliminary data.</text>
</comment>
<evidence type="ECO:0000259" key="3">
    <source>
        <dbReference type="Pfam" id="PF22124"/>
    </source>
</evidence>
<evidence type="ECO:0000313" key="4">
    <source>
        <dbReference type="EMBL" id="RZS72403.1"/>
    </source>
</evidence>
<dbReference type="OrthoDB" id="9768507at2"/>
<evidence type="ECO:0000256" key="1">
    <source>
        <dbReference type="SAM" id="SignalP"/>
    </source>
</evidence>
<dbReference type="RefSeq" id="WP_130542819.1">
    <property type="nucleotide sequence ID" value="NZ_CP042431.1"/>
</dbReference>
<name>A0A4Q7MYU7_9BACT</name>
<dbReference type="Gene3D" id="1.50.10.10">
    <property type="match status" value="1"/>
</dbReference>
<dbReference type="SUPFAM" id="SSF48208">
    <property type="entry name" value="Six-hairpin glycosidases"/>
    <property type="match status" value="1"/>
</dbReference>
<evidence type="ECO:0000259" key="2">
    <source>
        <dbReference type="Pfam" id="PF21307"/>
    </source>
</evidence>
<dbReference type="Pfam" id="PF21307">
    <property type="entry name" value="Glyco_hydro_95_C"/>
    <property type="match status" value="1"/>
</dbReference>
<dbReference type="InterPro" id="IPR008928">
    <property type="entry name" value="6-hairpin_glycosidase_sf"/>
</dbReference>
<sequence>MKLIPLLAGLFLVTTVHAQVKRQHNLKFTSLPKQWDEALPIGNGWLGALVWQRDNNIRLSLDRVDLWDDRPMPEIHRMTFKWVEQQVLKGEYDTVQKVGDRPYDQNAAPGKIPGAAMEFSIPAGYQARWAEADLSNGLVWIEFDDELRFLSYIHATQREGYFAWENAKPEMLDQLIPSLIPPRYQLGPTEKPGNASLARLEYPKGSVKKGKNNIRYHQPTWNGHYYEVLIQWIISKKNRLIGSWTISIDQPAVLTRIDPALKEPTGWNAHEKWWKDYWNRSSISIPDSLLETQYYREMYKFGSVARANTPPISLQSVWTADDGRLPPWKGDYHHDLNTQLSYWPGYTSNHTDLTAGFTNWLWKVRPENKRWTKQYFGTDGLNVPGVSTISGKPMGGWIQYSMSPTTVCWLAQNFYWQWQYTNDTVFLKQRVYPYIRDAAVYLEQITRMENGKRRLPLSSSPEYNDNKITAWFHNWTNYDLSVARYLSYVAMMTANAAGNKPEEKRWTKLLQELPELSSNETGLTMAPDVNMEHSHRHMSPYIGIFPLKNLSEHPGDKRIDLSLKHLELLGTRKWTGYAFAWMANMYASANKGDSAAKHLRIFASNFVSPNSFHLNGDQKGGEYSDDQGRPFTLEGNFAFAQGIHEMLIRSNTGVIEIFPALPADWKDVSFRKLRTEGGYLVSAEKENGVETVVEITATKNGLLLLKKPRHFHTWIVEGIDHDQVGLQNNIFSIPVKKGQVIRFKNGFE</sequence>
<feature type="chain" id="PRO_5020195574" evidence="1">
    <location>
        <begin position="19"/>
        <end position="748"/>
    </location>
</feature>
<dbReference type="Pfam" id="PF22124">
    <property type="entry name" value="Glyco_hydro_95_cat"/>
    <property type="match status" value="1"/>
</dbReference>
<feature type="signal peptide" evidence="1">
    <location>
        <begin position="1"/>
        <end position="18"/>
    </location>
</feature>
<keyword evidence="5" id="KW-1185">Reference proteome</keyword>
<dbReference type="Proteomes" id="UP000293874">
    <property type="component" value="Unassembled WGS sequence"/>
</dbReference>
<dbReference type="GO" id="GO:0004560">
    <property type="term" value="F:alpha-L-fucosidase activity"/>
    <property type="evidence" value="ECO:0007669"/>
    <property type="project" value="TreeGrafter"/>
</dbReference>
<dbReference type="EMBL" id="SGXA01000002">
    <property type="protein sequence ID" value="RZS72403.1"/>
    <property type="molecule type" value="Genomic_DNA"/>
</dbReference>
<dbReference type="PANTHER" id="PTHR31084:SF0">
    <property type="entry name" value="ALPHA-L-FUCOSIDASE 2"/>
    <property type="match status" value="1"/>
</dbReference>
<reference evidence="4 5" key="1">
    <citation type="submission" date="2019-02" db="EMBL/GenBank/DDBJ databases">
        <title>Genomic Encyclopedia of Type Strains, Phase IV (KMG-IV): sequencing the most valuable type-strain genomes for metagenomic binning, comparative biology and taxonomic classification.</title>
        <authorList>
            <person name="Goeker M."/>
        </authorList>
    </citation>
    <scope>NUCLEOTIDE SEQUENCE [LARGE SCALE GENOMIC DNA]</scope>
    <source>
        <strain evidence="4 5">DSM 18116</strain>
    </source>
</reference>
<protein>
    <submittedName>
        <fullName evidence="4">Alpha-L-fucosidase 2</fullName>
    </submittedName>
</protein>
<organism evidence="4 5">
    <name type="scientific">Pseudobacter ginsenosidimutans</name>
    <dbReference type="NCBI Taxonomy" id="661488"/>
    <lineage>
        <taxon>Bacteria</taxon>
        <taxon>Pseudomonadati</taxon>
        <taxon>Bacteroidota</taxon>
        <taxon>Chitinophagia</taxon>
        <taxon>Chitinophagales</taxon>
        <taxon>Chitinophagaceae</taxon>
        <taxon>Pseudobacter</taxon>
    </lineage>
</organism>
<dbReference type="AlphaFoldDB" id="A0A4Q7MYU7"/>
<dbReference type="Gene3D" id="2.70.98.50">
    <property type="entry name" value="putative glycoside hydrolase family protein from bacillus halodurans"/>
    <property type="match status" value="1"/>
</dbReference>
<dbReference type="PANTHER" id="PTHR31084">
    <property type="entry name" value="ALPHA-L-FUCOSIDASE 2"/>
    <property type="match status" value="1"/>
</dbReference>
<feature type="domain" description="Alpha fucosidase A-like C-terminal" evidence="2">
    <location>
        <begin position="650"/>
        <end position="739"/>
    </location>
</feature>
<feature type="domain" description="Glycosyl hydrolase family 95 catalytic" evidence="3">
    <location>
        <begin position="298"/>
        <end position="647"/>
    </location>
</feature>
<dbReference type="GO" id="GO:0005975">
    <property type="term" value="P:carbohydrate metabolic process"/>
    <property type="evidence" value="ECO:0007669"/>
    <property type="project" value="InterPro"/>
</dbReference>
<gene>
    <name evidence="4" type="ORF">EV199_4322</name>
</gene>
<dbReference type="InterPro" id="IPR054363">
    <property type="entry name" value="GH95_cat"/>
</dbReference>
<keyword evidence="1" id="KW-0732">Signal</keyword>